<evidence type="ECO:0000313" key="1">
    <source>
        <dbReference type="EMBL" id="APU87290.1"/>
    </source>
</evidence>
<dbReference type="RefSeq" id="WP_155120345.1">
    <property type="nucleotide sequence ID" value="NZ_CP015720.1"/>
</dbReference>
<protein>
    <submittedName>
        <fullName evidence="1">Uncharacterized protein</fullName>
    </submittedName>
</protein>
<name>A0A1L7JNE1_CLOBO</name>
<proteinExistence type="predicted"/>
<dbReference type="AlphaFoldDB" id="A0A1L7JNE1"/>
<geneLocation type="plasmid" evidence="1">
    <name>pNPD8_2</name>
</geneLocation>
<reference evidence="1" key="1">
    <citation type="submission" date="2016-05" db="EMBL/GenBank/DDBJ databases">
        <authorList>
            <person name="Lavstsen T."/>
            <person name="Jespersen J.S."/>
        </authorList>
    </citation>
    <scope>NUCLEOTIDE SEQUENCE</scope>
    <source>
        <strain evidence="1">CDC69096</strain>
        <plasmid evidence="1">pNPD8_2</plasmid>
    </source>
</reference>
<organism evidence="1">
    <name type="scientific">Clostridium botulinum</name>
    <dbReference type="NCBI Taxonomy" id="1491"/>
    <lineage>
        <taxon>Bacteria</taxon>
        <taxon>Bacillati</taxon>
        <taxon>Bacillota</taxon>
        <taxon>Clostridia</taxon>
        <taxon>Eubacteriales</taxon>
        <taxon>Clostridiaceae</taxon>
        <taxon>Clostridium</taxon>
    </lineage>
</organism>
<dbReference type="EMBL" id="CP015720">
    <property type="protein sequence ID" value="APU87290.1"/>
    <property type="molecule type" value="Genomic_DNA"/>
</dbReference>
<accession>A0A1L7JNE1</accession>
<sequence>MRRDEEYNIFEYFAEAVKQHSTGINGDKAENRIYTEFRISHKTLEEKQKFEKS</sequence>
<keyword evidence="1" id="KW-0614">Plasmid</keyword>
<gene>
    <name evidence="1" type="ORF">NPD8_4073</name>
</gene>